<accession>A0A1M5U8W2</accession>
<dbReference type="Proteomes" id="UP000184241">
    <property type="component" value="Unassembled WGS sequence"/>
</dbReference>
<evidence type="ECO:0000256" key="3">
    <source>
        <dbReference type="ARBA" id="ARBA00022691"/>
    </source>
</evidence>
<dbReference type="GO" id="GO:0051539">
    <property type="term" value="F:4 iron, 4 sulfur cluster binding"/>
    <property type="evidence" value="ECO:0007669"/>
    <property type="project" value="UniProtKB-KW"/>
</dbReference>
<gene>
    <name evidence="8" type="ORF">SAMN02745941_00442</name>
</gene>
<reference evidence="8 9" key="1">
    <citation type="submission" date="2016-11" db="EMBL/GenBank/DDBJ databases">
        <authorList>
            <person name="Jaros S."/>
            <person name="Januszkiewicz K."/>
            <person name="Wedrychowicz H."/>
        </authorList>
    </citation>
    <scope>NUCLEOTIDE SEQUENCE [LARGE SCALE GENOMIC DNA]</scope>
    <source>
        <strain evidence="8 9">DSM 6191</strain>
    </source>
</reference>
<evidence type="ECO:0000259" key="7">
    <source>
        <dbReference type="PROSITE" id="PS51918"/>
    </source>
</evidence>
<dbReference type="RefSeq" id="WP_073016265.1">
    <property type="nucleotide sequence ID" value="NZ_FQXU01000003.1"/>
</dbReference>
<dbReference type="CDD" id="cd21122">
    <property type="entry name" value="SPASM_rSAM"/>
    <property type="match status" value="1"/>
</dbReference>
<dbReference type="InterPro" id="IPR007197">
    <property type="entry name" value="rSAM"/>
</dbReference>
<comment type="cofactor">
    <cofactor evidence="1">
        <name>[4Fe-4S] cluster</name>
        <dbReference type="ChEBI" id="CHEBI:49883"/>
    </cofactor>
</comment>
<dbReference type="SFLD" id="SFLDG01067">
    <property type="entry name" value="SPASM/twitch_domain_containing"/>
    <property type="match status" value="1"/>
</dbReference>
<evidence type="ECO:0000313" key="8">
    <source>
        <dbReference type="EMBL" id="SHH59296.1"/>
    </source>
</evidence>
<dbReference type="GO" id="GO:0046872">
    <property type="term" value="F:metal ion binding"/>
    <property type="evidence" value="ECO:0007669"/>
    <property type="project" value="UniProtKB-KW"/>
</dbReference>
<dbReference type="InterPro" id="IPR013785">
    <property type="entry name" value="Aldolase_TIM"/>
</dbReference>
<dbReference type="Gene3D" id="3.20.20.70">
    <property type="entry name" value="Aldolase class I"/>
    <property type="match status" value="1"/>
</dbReference>
<name>A0A1M5U8W2_9CLOT</name>
<keyword evidence="3" id="KW-0949">S-adenosyl-L-methionine</keyword>
<dbReference type="InterPro" id="IPR058240">
    <property type="entry name" value="rSAM_sf"/>
</dbReference>
<keyword evidence="2" id="KW-0004">4Fe-4S</keyword>
<organism evidence="8 9">
    <name type="scientific">Clostridium intestinale DSM 6191</name>
    <dbReference type="NCBI Taxonomy" id="1121320"/>
    <lineage>
        <taxon>Bacteria</taxon>
        <taxon>Bacillati</taxon>
        <taxon>Bacillota</taxon>
        <taxon>Clostridia</taxon>
        <taxon>Eubacteriales</taxon>
        <taxon>Clostridiaceae</taxon>
        <taxon>Clostridium</taxon>
    </lineage>
</organism>
<dbReference type="Pfam" id="PF04055">
    <property type="entry name" value="Radical_SAM"/>
    <property type="match status" value="1"/>
</dbReference>
<keyword evidence="6" id="KW-0411">Iron-sulfur</keyword>
<proteinExistence type="predicted"/>
<dbReference type="Pfam" id="PF13186">
    <property type="entry name" value="SPASM"/>
    <property type="match status" value="1"/>
</dbReference>
<dbReference type="PANTHER" id="PTHR43787">
    <property type="entry name" value="FEMO COFACTOR BIOSYNTHESIS PROTEIN NIFB-RELATED"/>
    <property type="match status" value="1"/>
</dbReference>
<dbReference type="AlphaFoldDB" id="A0A1M5U8W2"/>
<feature type="domain" description="Radical SAM core" evidence="7">
    <location>
        <begin position="1"/>
        <end position="206"/>
    </location>
</feature>
<evidence type="ECO:0000256" key="1">
    <source>
        <dbReference type="ARBA" id="ARBA00001966"/>
    </source>
</evidence>
<dbReference type="SUPFAM" id="SSF102114">
    <property type="entry name" value="Radical SAM enzymes"/>
    <property type="match status" value="1"/>
</dbReference>
<evidence type="ECO:0000256" key="5">
    <source>
        <dbReference type="ARBA" id="ARBA00023004"/>
    </source>
</evidence>
<dbReference type="EMBL" id="FQXU01000003">
    <property type="protein sequence ID" value="SHH59296.1"/>
    <property type="molecule type" value="Genomic_DNA"/>
</dbReference>
<keyword evidence="4" id="KW-0479">Metal-binding</keyword>
<protein>
    <submittedName>
        <fullName evidence="8">Radical SAM additional 4Fe4S-binding SPASM domain-containing protein</fullName>
    </submittedName>
</protein>
<evidence type="ECO:0000313" key="9">
    <source>
        <dbReference type="Proteomes" id="UP000184241"/>
    </source>
</evidence>
<dbReference type="GO" id="GO:0003824">
    <property type="term" value="F:catalytic activity"/>
    <property type="evidence" value="ECO:0007669"/>
    <property type="project" value="InterPro"/>
</dbReference>
<dbReference type="SFLD" id="SFLDS00029">
    <property type="entry name" value="Radical_SAM"/>
    <property type="match status" value="1"/>
</dbReference>
<dbReference type="InterPro" id="IPR023885">
    <property type="entry name" value="4Fe4S-binding_SPASM_dom"/>
</dbReference>
<keyword evidence="5" id="KW-0408">Iron</keyword>
<evidence type="ECO:0000256" key="4">
    <source>
        <dbReference type="ARBA" id="ARBA00022723"/>
    </source>
</evidence>
<evidence type="ECO:0000256" key="6">
    <source>
        <dbReference type="ARBA" id="ARBA00023014"/>
    </source>
</evidence>
<dbReference type="InterPro" id="IPR000385">
    <property type="entry name" value="MoaA_NifB_PqqE_Fe-S-bd_CS"/>
</dbReference>
<dbReference type="CDD" id="cd01335">
    <property type="entry name" value="Radical_SAM"/>
    <property type="match status" value="1"/>
</dbReference>
<dbReference type="PANTHER" id="PTHR43787:SF10">
    <property type="entry name" value="COFACTOR MODIFYING PROTEIN"/>
    <property type="match status" value="1"/>
</dbReference>
<dbReference type="PROSITE" id="PS01305">
    <property type="entry name" value="MOAA_NIFB_PQQE"/>
    <property type="match status" value="1"/>
</dbReference>
<sequence>MRKFKKIYIEITNVCNLSCSFCPETLRKPEFIKIDAFSKILDDIKPYGEYIYFHIKGEPLLHPELETLLDISFKKGFKVNLTTNGTLITKVKDVLLNAPALRQINISLHSFDGNERTVNKEEYINNVIEFSKEAREKKIITGLRLWNLNENNNTNLNLNKNKEILEIIEREFNLQYKIEDKISECRGIKISEYIYLNQDYEFNWPALTEDEDDGIGFCHGLRNQIGILVDGTVVPCCLDGNGIIDLGNINNSSFSEIIESSRAKDISEGFSNRRAVEELCRKCGYRKRFGR</sequence>
<evidence type="ECO:0000256" key="2">
    <source>
        <dbReference type="ARBA" id="ARBA00022485"/>
    </source>
</evidence>
<dbReference type="PROSITE" id="PS51918">
    <property type="entry name" value="RADICAL_SAM"/>
    <property type="match status" value="1"/>
</dbReference>